<name>A0A930B9Q4_9FIRM</name>
<dbReference type="Proteomes" id="UP000757890">
    <property type="component" value="Unassembled WGS sequence"/>
</dbReference>
<protein>
    <recommendedName>
        <fullName evidence="3">Lysine-N-methylase</fullName>
    </recommendedName>
</protein>
<evidence type="ECO:0008006" key="3">
    <source>
        <dbReference type="Google" id="ProtNLM"/>
    </source>
</evidence>
<organism evidence="1 2">
    <name type="scientific">Dialister invisus</name>
    <dbReference type="NCBI Taxonomy" id="218538"/>
    <lineage>
        <taxon>Bacteria</taxon>
        <taxon>Bacillati</taxon>
        <taxon>Bacillota</taxon>
        <taxon>Negativicutes</taxon>
        <taxon>Veillonellales</taxon>
        <taxon>Veillonellaceae</taxon>
        <taxon>Dialister</taxon>
    </lineage>
</organism>
<reference evidence="1" key="1">
    <citation type="submission" date="2020-04" db="EMBL/GenBank/DDBJ databases">
        <title>Deep metagenomics examines the oral microbiome during advanced dental caries in children, revealing novel taxa and co-occurrences with host molecules.</title>
        <authorList>
            <person name="Baker J.L."/>
            <person name="Morton J.T."/>
            <person name="Dinis M."/>
            <person name="Alvarez R."/>
            <person name="Tran N.C."/>
            <person name="Knight R."/>
            <person name="Edlund A."/>
        </authorList>
    </citation>
    <scope>NUCLEOTIDE SEQUENCE</scope>
    <source>
        <strain evidence="1">JCVI_32_bin.14</strain>
    </source>
</reference>
<comment type="caution">
    <text evidence="1">The sequence shown here is derived from an EMBL/GenBank/DDBJ whole genome shotgun (WGS) entry which is preliminary data.</text>
</comment>
<evidence type="ECO:0000313" key="1">
    <source>
        <dbReference type="EMBL" id="MBF1130115.1"/>
    </source>
</evidence>
<proteinExistence type="predicted"/>
<dbReference type="EMBL" id="JABZMK010000101">
    <property type="protein sequence ID" value="MBF1130115.1"/>
    <property type="molecule type" value="Genomic_DNA"/>
</dbReference>
<gene>
    <name evidence="1" type="ORF">HXL70_08795</name>
</gene>
<sequence>MISVYPAFYRDFRCKADRCVHSCCMQNWDIDIDESTAMKYLAMTGEPGETIRASMTGTKGNRRFIMKDGRCPLLQEDGLCRIIAETGEENLCDICAMHPRFFVENGNFELAGVGLACEESVELLLSNSKPFLFMEDRGFSLFDFPTLLSAMGCSLPEEALSYTPTINETYCRTILHALSQTEPVDEAWTKRLSALSGTFTSTLKKASSYLFEAPLPELTAVYQYIFYRALEKEPLYGIDAVMTYARQSTDFIFMETAVFGNLPENIRRWSEQIEYDTDNTDILLSLITK</sequence>
<evidence type="ECO:0000313" key="2">
    <source>
        <dbReference type="Proteomes" id="UP000757890"/>
    </source>
</evidence>
<dbReference type="NCBIfam" id="NF038110">
    <property type="entry name" value="Lys_methyl_FliB"/>
    <property type="match status" value="1"/>
</dbReference>
<accession>A0A930B9Q4</accession>
<dbReference type="AlphaFoldDB" id="A0A930B9Q4"/>